<protein>
    <submittedName>
        <fullName evidence="7">Heparinase II/III family protein</fullName>
    </submittedName>
</protein>
<dbReference type="Gene3D" id="1.50.10.100">
    <property type="entry name" value="Chondroitin AC/alginate lyase"/>
    <property type="match status" value="1"/>
</dbReference>
<evidence type="ECO:0000256" key="4">
    <source>
        <dbReference type="ARBA" id="ARBA00023239"/>
    </source>
</evidence>
<evidence type="ECO:0000259" key="5">
    <source>
        <dbReference type="Pfam" id="PF05426"/>
    </source>
</evidence>
<name>A0ABU9HG22_9GAMM</name>
<keyword evidence="4" id="KW-0456">Lyase</keyword>
<evidence type="ECO:0000313" key="8">
    <source>
        <dbReference type="Proteomes" id="UP001366060"/>
    </source>
</evidence>
<dbReference type="EMBL" id="JBAKBA010000062">
    <property type="protein sequence ID" value="MEL0660855.1"/>
    <property type="molecule type" value="Genomic_DNA"/>
</dbReference>
<keyword evidence="3" id="KW-0574">Periplasm</keyword>
<comment type="caution">
    <text evidence="7">The sequence shown here is derived from an EMBL/GenBank/DDBJ whole genome shotgun (WGS) entry which is preliminary data.</text>
</comment>
<dbReference type="Pfam" id="PF07940">
    <property type="entry name" value="Hepar_II_III_C"/>
    <property type="match status" value="1"/>
</dbReference>
<evidence type="ECO:0000259" key="6">
    <source>
        <dbReference type="Pfam" id="PF07940"/>
    </source>
</evidence>
<feature type="domain" description="Alginate lyase" evidence="5">
    <location>
        <begin position="73"/>
        <end position="276"/>
    </location>
</feature>
<dbReference type="PANTHER" id="PTHR39210:SF1">
    <property type="entry name" value="HEPARIN-SULFATE LYASE"/>
    <property type="match status" value="1"/>
</dbReference>
<dbReference type="Gene3D" id="2.70.98.70">
    <property type="match status" value="1"/>
</dbReference>
<dbReference type="Proteomes" id="UP001366060">
    <property type="component" value="Unassembled WGS sequence"/>
</dbReference>
<sequence>MPANVNAVLMDQQEITAIQEELGKQSLMGLSLEALIHDTDNYLTQPIDVPGHSPAGGYAHNKHQQNYKYIDQAGRLFLITGDEKYAQFAADLLTQYADKYLALGFQEQRNTNPPGRLFHQMLNEHVWLLYASLGYSCISHWLTEAQRAHIISRLFEPMLEVATVKYHFDFDRIHNHGVWAVAATAACGAAIGQEKYIDLALHGLAGDDIQGGFLAQLSNLFAPSGYYIEGPYYHRYAIRPLCLLAELTQRFRPELDIFNFKGQVIGKTIQSLLSTAYPNGVFPSLNDASKSMDIKDEGVVIAVSLYAKHYPEDTNLFGIAKIQQQIWISGCGVALSQAYQAQDSVEVPCLPSVELSEGPDGDKGAQGFIRMQNAKGDISQLVMNYGQHGMGHGHFDTLGMTYFNNNQEVLRDYGFGRWVNIEPKFGGRYLDENKSYARQTIAHNLVSVDASCQNNFDVDTADSKHGTPHFFIGSGKTQAMSAYAVDFYPGVDQQRSLILIEHEQLEKPLLIDLFRLISEEAHQYDYSLQYQGQIIRTNVEHKQHAILNPMGDDAGYQHLWNESEGAAAKDTSLVSWLQGSSYYTWLSASSSDDTLFFTRTGANDPSFNLRSETSLILRREAKNALFANVIETHGYFNEAIEASLDARGKIYSIDIVGFNDDATVVDIIGEGITLTVMVNNDRNATADSQTIIEFNNQTYSFQGFVAVESKEV</sequence>
<dbReference type="SUPFAM" id="SSF48230">
    <property type="entry name" value="Chondroitin AC/alginate lyase"/>
    <property type="match status" value="1"/>
</dbReference>
<gene>
    <name evidence="7" type="ORF">V6255_17115</name>
</gene>
<evidence type="ECO:0000313" key="7">
    <source>
        <dbReference type="EMBL" id="MEL0660855.1"/>
    </source>
</evidence>
<dbReference type="InterPro" id="IPR008397">
    <property type="entry name" value="Alginate_lyase_dom"/>
</dbReference>
<organism evidence="7 8">
    <name type="scientific">Psychromonas arctica</name>
    <dbReference type="NCBI Taxonomy" id="168275"/>
    <lineage>
        <taxon>Bacteria</taxon>
        <taxon>Pseudomonadati</taxon>
        <taxon>Pseudomonadota</taxon>
        <taxon>Gammaproteobacteria</taxon>
        <taxon>Alteromonadales</taxon>
        <taxon>Psychromonadaceae</taxon>
        <taxon>Psychromonas</taxon>
    </lineage>
</organism>
<dbReference type="InterPro" id="IPR008929">
    <property type="entry name" value="Chondroitin_lyas"/>
</dbReference>
<proteinExistence type="predicted"/>
<evidence type="ECO:0000256" key="1">
    <source>
        <dbReference type="ARBA" id="ARBA00004418"/>
    </source>
</evidence>
<comment type="subcellular location">
    <subcellularLocation>
        <location evidence="1">Periplasm</location>
    </subcellularLocation>
</comment>
<evidence type="ECO:0000256" key="3">
    <source>
        <dbReference type="ARBA" id="ARBA00022764"/>
    </source>
</evidence>
<dbReference type="InterPro" id="IPR012480">
    <property type="entry name" value="Hepar_II_III_C"/>
</dbReference>
<accession>A0ABU9HG22</accession>
<dbReference type="Pfam" id="PF05426">
    <property type="entry name" value="Alginate_lyase"/>
    <property type="match status" value="1"/>
</dbReference>
<keyword evidence="2" id="KW-0732">Signal</keyword>
<feature type="domain" description="Heparinase II/III-like C-terminal" evidence="6">
    <location>
        <begin position="366"/>
        <end position="566"/>
    </location>
</feature>
<dbReference type="RefSeq" id="WP_341629234.1">
    <property type="nucleotide sequence ID" value="NZ_JBAKBA010000062.1"/>
</dbReference>
<dbReference type="PANTHER" id="PTHR39210">
    <property type="entry name" value="HEPARIN-SULFATE LYASE"/>
    <property type="match status" value="1"/>
</dbReference>
<reference evidence="7 8" key="1">
    <citation type="submission" date="2024-02" db="EMBL/GenBank/DDBJ databases">
        <title>Bacteria isolated from the canopy kelp, Nereocystis luetkeana.</title>
        <authorList>
            <person name="Pfister C.A."/>
            <person name="Younker I.T."/>
            <person name="Light S.H."/>
        </authorList>
    </citation>
    <scope>NUCLEOTIDE SEQUENCE [LARGE SCALE GENOMIC DNA]</scope>
    <source>
        <strain evidence="7 8">TI.2.07</strain>
    </source>
</reference>
<evidence type="ECO:0000256" key="2">
    <source>
        <dbReference type="ARBA" id="ARBA00022729"/>
    </source>
</evidence>
<keyword evidence="8" id="KW-1185">Reference proteome</keyword>